<dbReference type="InterPro" id="IPR025857">
    <property type="entry name" value="MacB_PCD"/>
</dbReference>
<evidence type="ECO:0000256" key="2">
    <source>
        <dbReference type="ARBA" id="ARBA00005236"/>
    </source>
</evidence>
<keyword evidence="5 7" id="KW-1133">Transmembrane helix</keyword>
<feature type="domain" description="ABC3 transporter permease C-terminal" evidence="8">
    <location>
        <begin position="281"/>
        <end position="402"/>
    </location>
</feature>
<accession>A0ABP8LJL5</accession>
<evidence type="ECO:0000256" key="1">
    <source>
        <dbReference type="ARBA" id="ARBA00004651"/>
    </source>
</evidence>
<name>A0ABP8LJL5_9BACT</name>
<gene>
    <name evidence="10" type="ORF">GCM10023091_00950</name>
</gene>
<reference evidence="11" key="1">
    <citation type="journal article" date="2019" name="Int. J. Syst. Evol. Microbiol.">
        <title>The Global Catalogue of Microorganisms (GCM) 10K type strain sequencing project: providing services to taxonomists for standard genome sequencing and annotation.</title>
        <authorList>
            <consortium name="The Broad Institute Genomics Platform"/>
            <consortium name="The Broad Institute Genome Sequencing Center for Infectious Disease"/>
            <person name="Wu L."/>
            <person name="Ma J."/>
        </authorList>
    </citation>
    <scope>NUCLEOTIDE SEQUENCE [LARGE SCALE GENOMIC DNA]</scope>
    <source>
        <strain evidence="11">JCM 31920</strain>
    </source>
</reference>
<comment type="similarity">
    <text evidence="2">Belongs to the ABC-4 integral membrane protein family. LolC/E subfamily.</text>
</comment>
<keyword evidence="11" id="KW-1185">Reference proteome</keyword>
<dbReference type="InterPro" id="IPR051447">
    <property type="entry name" value="Lipoprotein-release_system"/>
</dbReference>
<dbReference type="PANTHER" id="PTHR30489:SF0">
    <property type="entry name" value="LIPOPROTEIN-RELEASING SYSTEM TRANSMEMBRANE PROTEIN LOLE"/>
    <property type="match status" value="1"/>
</dbReference>
<keyword evidence="6 7" id="KW-0472">Membrane</keyword>
<feature type="transmembrane region" description="Helical" evidence="7">
    <location>
        <begin position="275"/>
        <end position="301"/>
    </location>
</feature>
<dbReference type="EMBL" id="BAABEY010000001">
    <property type="protein sequence ID" value="GAA4430967.1"/>
    <property type="molecule type" value="Genomic_DNA"/>
</dbReference>
<evidence type="ECO:0000256" key="5">
    <source>
        <dbReference type="ARBA" id="ARBA00022989"/>
    </source>
</evidence>
<dbReference type="PANTHER" id="PTHR30489">
    <property type="entry name" value="LIPOPROTEIN-RELEASING SYSTEM TRANSMEMBRANE PROTEIN LOLE"/>
    <property type="match status" value="1"/>
</dbReference>
<proteinExistence type="inferred from homology"/>
<comment type="subcellular location">
    <subcellularLocation>
        <location evidence="1">Cell membrane</location>
        <topology evidence="1">Multi-pass membrane protein</topology>
    </subcellularLocation>
</comment>
<feature type="domain" description="MacB-like periplasmic core" evidence="9">
    <location>
        <begin position="26"/>
        <end position="248"/>
    </location>
</feature>
<evidence type="ECO:0000259" key="8">
    <source>
        <dbReference type="Pfam" id="PF02687"/>
    </source>
</evidence>
<dbReference type="RefSeq" id="WP_345026021.1">
    <property type="nucleotide sequence ID" value="NZ_BAABEY010000001.1"/>
</dbReference>
<evidence type="ECO:0000259" key="9">
    <source>
        <dbReference type="Pfam" id="PF12704"/>
    </source>
</evidence>
<keyword evidence="4 7" id="KW-0812">Transmembrane</keyword>
<dbReference type="Pfam" id="PF02687">
    <property type="entry name" value="FtsX"/>
    <property type="match status" value="1"/>
</dbReference>
<dbReference type="Proteomes" id="UP001501508">
    <property type="component" value="Unassembled WGS sequence"/>
</dbReference>
<evidence type="ECO:0000313" key="10">
    <source>
        <dbReference type="EMBL" id="GAA4430967.1"/>
    </source>
</evidence>
<feature type="transmembrane region" description="Helical" evidence="7">
    <location>
        <begin position="322"/>
        <end position="346"/>
    </location>
</feature>
<sequence length="408" mass="44924">MNLSARIALRYFLSHRKRSFISIIALIAMVGIGVGTMAMVVVLSVFNGMEALNREIFKSFDPDIRIVPAEGRRFTVTDSMLAAINRTEGVQFVTQVIEDNALASYDDQQILIRLKGVDSTFRDRHQMDTTLLEGSLNLNGPNGTRFALISEGVRNALAVSLRDTFIPFALWYPKTDRKTINFNNADAFNQVTVMPGGTFFVESRYDDIVFVPLSVTQSLMGLDRERSALEIQLTADASESRVQKQLRSVLGKDFVVLNRDEQNADLLRAVKVEKLFATVTLSLIILVAAINIFFSLSMLTLEKKGDTAILFAMGAKPALIRRIFVSVGNIVAFAGAGIGLITGILICWVQKEYGLVSMGMKTALVDAYPVELQWGDVLITAVVIIIITIVVSFLPAARAARQKTFGQG</sequence>
<evidence type="ECO:0000313" key="11">
    <source>
        <dbReference type="Proteomes" id="UP001501508"/>
    </source>
</evidence>
<organism evidence="10 11">
    <name type="scientific">Ravibacter arvi</name>
    <dbReference type="NCBI Taxonomy" id="2051041"/>
    <lineage>
        <taxon>Bacteria</taxon>
        <taxon>Pseudomonadati</taxon>
        <taxon>Bacteroidota</taxon>
        <taxon>Cytophagia</taxon>
        <taxon>Cytophagales</taxon>
        <taxon>Spirosomataceae</taxon>
        <taxon>Ravibacter</taxon>
    </lineage>
</organism>
<evidence type="ECO:0000256" key="6">
    <source>
        <dbReference type="ARBA" id="ARBA00023136"/>
    </source>
</evidence>
<feature type="transmembrane region" description="Helical" evidence="7">
    <location>
        <begin position="377"/>
        <end position="397"/>
    </location>
</feature>
<keyword evidence="3" id="KW-1003">Cell membrane</keyword>
<feature type="transmembrane region" description="Helical" evidence="7">
    <location>
        <begin position="20"/>
        <end position="46"/>
    </location>
</feature>
<dbReference type="InterPro" id="IPR003838">
    <property type="entry name" value="ABC3_permease_C"/>
</dbReference>
<protein>
    <submittedName>
        <fullName evidence="10">FtsX-like permease family protein</fullName>
    </submittedName>
</protein>
<evidence type="ECO:0000256" key="3">
    <source>
        <dbReference type="ARBA" id="ARBA00022475"/>
    </source>
</evidence>
<comment type="caution">
    <text evidence="10">The sequence shown here is derived from an EMBL/GenBank/DDBJ whole genome shotgun (WGS) entry which is preliminary data.</text>
</comment>
<evidence type="ECO:0000256" key="4">
    <source>
        <dbReference type="ARBA" id="ARBA00022692"/>
    </source>
</evidence>
<dbReference type="Pfam" id="PF12704">
    <property type="entry name" value="MacB_PCD"/>
    <property type="match status" value="1"/>
</dbReference>
<evidence type="ECO:0000256" key="7">
    <source>
        <dbReference type="SAM" id="Phobius"/>
    </source>
</evidence>